<keyword evidence="6 10" id="KW-0812">Transmembrane</keyword>
<evidence type="ECO:0000256" key="9">
    <source>
        <dbReference type="ARBA" id="ARBA00023012"/>
    </source>
</evidence>
<dbReference type="RefSeq" id="WP_099553632.1">
    <property type="nucleotide sequence ID" value="NZ_JAKJQX010000034.1"/>
</dbReference>
<dbReference type="InterPro" id="IPR050428">
    <property type="entry name" value="TCS_sensor_his_kinase"/>
</dbReference>
<feature type="domain" description="Histidine kinase" evidence="11">
    <location>
        <begin position="226"/>
        <end position="429"/>
    </location>
</feature>
<feature type="domain" description="HAMP" evidence="12">
    <location>
        <begin position="164"/>
        <end position="218"/>
    </location>
</feature>
<dbReference type="PROSITE" id="PS50885">
    <property type="entry name" value="HAMP"/>
    <property type="match status" value="1"/>
</dbReference>
<evidence type="ECO:0000256" key="1">
    <source>
        <dbReference type="ARBA" id="ARBA00000085"/>
    </source>
</evidence>
<reference evidence="13" key="1">
    <citation type="submission" date="2023-12" db="EMBL/GenBank/DDBJ databases">
        <title>'Antibacterial potential of Stenotrophomonas maltophilia cystic fibrosis isolates' (manuscript under preparation).</title>
        <authorList>
            <person name="Crisan C.V."/>
            <person name="Pettis M."/>
            <person name="Goldberg J.B."/>
        </authorList>
    </citation>
    <scope>NUCLEOTIDE SEQUENCE</scope>
    <source>
        <strain evidence="13">CCV129</strain>
    </source>
</reference>
<gene>
    <name evidence="13" type="ORF">U4I38_11525</name>
</gene>
<evidence type="ECO:0000256" key="10">
    <source>
        <dbReference type="SAM" id="Phobius"/>
    </source>
</evidence>
<dbReference type="GO" id="GO:0000155">
    <property type="term" value="F:phosphorelay sensor kinase activity"/>
    <property type="evidence" value="ECO:0007669"/>
    <property type="project" value="InterPro"/>
</dbReference>
<keyword evidence="5" id="KW-0808">Transferase</keyword>
<evidence type="ECO:0000313" key="13">
    <source>
        <dbReference type="EMBL" id="MDZ5765102.1"/>
    </source>
</evidence>
<dbReference type="CDD" id="cd00082">
    <property type="entry name" value="HisKA"/>
    <property type="match status" value="1"/>
</dbReference>
<keyword evidence="4" id="KW-0597">Phosphoprotein</keyword>
<evidence type="ECO:0000256" key="2">
    <source>
        <dbReference type="ARBA" id="ARBA00004370"/>
    </source>
</evidence>
<evidence type="ECO:0000256" key="6">
    <source>
        <dbReference type="ARBA" id="ARBA00022692"/>
    </source>
</evidence>
<dbReference type="PROSITE" id="PS50109">
    <property type="entry name" value="HIS_KIN"/>
    <property type="match status" value="1"/>
</dbReference>
<proteinExistence type="predicted"/>
<dbReference type="InterPro" id="IPR036890">
    <property type="entry name" value="HATPase_C_sf"/>
</dbReference>
<feature type="transmembrane region" description="Helical" evidence="10">
    <location>
        <begin position="140"/>
        <end position="163"/>
    </location>
</feature>
<dbReference type="Pfam" id="PF02518">
    <property type="entry name" value="HATPase_c"/>
    <property type="match status" value="1"/>
</dbReference>
<keyword evidence="10" id="KW-0472">Membrane</keyword>
<dbReference type="EC" id="2.7.13.3" evidence="3"/>
<dbReference type="Gene3D" id="6.10.340.10">
    <property type="match status" value="1"/>
</dbReference>
<dbReference type="InterPro" id="IPR005467">
    <property type="entry name" value="His_kinase_dom"/>
</dbReference>
<comment type="caution">
    <text evidence="13">The sequence shown here is derived from an EMBL/GenBank/DDBJ whole genome shotgun (WGS) entry which is preliminary data.</text>
</comment>
<evidence type="ECO:0000256" key="4">
    <source>
        <dbReference type="ARBA" id="ARBA00022553"/>
    </source>
</evidence>
<dbReference type="Pfam" id="PF00512">
    <property type="entry name" value="HisKA"/>
    <property type="match status" value="1"/>
</dbReference>
<dbReference type="GO" id="GO:0005886">
    <property type="term" value="C:plasma membrane"/>
    <property type="evidence" value="ECO:0007669"/>
    <property type="project" value="TreeGrafter"/>
</dbReference>
<evidence type="ECO:0000259" key="11">
    <source>
        <dbReference type="PROSITE" id="PS50109"/>
    </source>
</evidence>
<keyword evidence="8 10" id="KW-1133">Transmembrane helix</keyword>
<dbReference type="Proteomes" id="UP001288387">
    <property type="component" value="Unassembled WGS sequence"/>
</dbReference>
<feature type="transmembrane region" description="Helical" evidence="10">
    <location>
        <begin position="12"/>
        <end position="38"/>
    </location>
</feature>
<keyword evidence="9" id="KW-0902">Two-component regulatory system</keyword>
<comment type="catalytic activity">
    <reaction evidence="1">
        <text>ATP + protein L-histidine = ADP + protein N-phospho-L-histidine.</text>
        <dbReference type="EC" id="2.7.13.3"/>
    </reaction>
</comment>
<dbReference type="InterPro" id="IPR003594">
    <property type="entry name" value="HATPase_dom"/>
</dbReference>
<evidence type="ECO:0000256" key="5">
    <source>
        <dbReference type="ARBA" id="ARBA00022679"/>
    </source>
</evidence>
<dbReference type="PANTHER" id="PTHR45436:SF16">
    <property type="entry name" value="HISTIDINE KINASE"/>
    <property type="match status" value="1"/>
</dbReference>
<accession>A0AAJ2TKK5</accession>
<sequence length="430" mass="46828">MKARPVQHLRRRLAVAFTAFALLIATVFGLYSLVFMYAVEDSLFNAQLAREAQAQLAHHARDGRWRTPADAAVQLHASPSTFPADLHRVFADEPWRSEFAGDDGRHYHLLRLTPAASAPPAWLVSEVSSQLVVRPIRDNVVMLLAGTALVMVLLAILLGRWLAHRVTRRLYALVEEVEILQPMTGHGTELAARFDGDEIGVLARALDGLSARVAAFVAREHAFTRDASHELRTPLTVISSAAGQLLGEPGLSERGRQHVQHIRLSALQLQRAVTALLALAREEPAGHCAGPVRLVPLLERVIVEQSPLLASRPVQVQLVVPDDATLRAPEAALHVVLANLIGNAFAHTAHGQVLIALDAGHLLVHNTTDTTPSLGNWPEPRPFDKRAGSRGSGLGLEIMRRLCSHYGLHLDIRVERDGVSARLRGQASGP</sequence>
<dbReference type="SUPFAM" id="SSF47384">
    <property type="entry name" value="Homodimeric domain of signal transducing histidine kinase"/>
    <property type="match status" value="1"/>
</dbReference>
<name>A0AAJ2TKK5_STEMA</name>
<evidence type="ECO:0000256" key="7">
    <source>
        <dbReference type="ARBA" id="ARBA00022777"/>
    </source>
</evidence>
<dbReference type="SUPFAM" id="SSF55874">
    <property type="entry name" value="ATPase domain of HSP90 chaperone/DNA topoisomerase II/histidine kinase"/>
    <property type="match status" value="1"/>
</dbReference>
<organism evidence="13 14">
    <name type="scientific">Stenotrophomonas maltophilia</name>
    <name type="common">Pseudomonas maltophilia</name>
    <name type="synonym">Xanthomonas maltophilia</name>
    <dbReference type="NCBI Taxonomy" id="40324"/>
    <lineage>
        <taxon>Bacteria</taxon>
        <taxon>Pseudomonadati</taxon>
        <taxon>Pseudomonadota</taxon>
        <taxon>Gammaproteobacteria</taxon>
        <taxon>Lysobacterales</taxon>
        <taxon>Lysobacteraceae</taxon>
        <taxon>Stenotrophomonas</taxon>
        <taxon>Stenotrophomonas maltophilia group</taxon>
    </lineage>
</organism>
<dbReference type="AlphaFoldDB" id="A0AAJ2TKK5"/>
<dbReference type="SMART" id="SM00388">
    <property type="entry name" value="HisKA"/>
    <property type="match status" value="1"/>
</dbReference>
<keyword evidence="7 13" id="KW-0418">Kinase</keyword>
<dbReference type="EMBL" id="JAXRVB010000011">
    <property type="protein sequence ID" value="MDZ5765102.1"/>
    <property type="molecule type" value="Genomic_DNA"/>
</dbReference>
<comment type="subcellular location">
    <subcellularLocation>
        <location evidence="2">Membrane</location>
    </subcellularLocation>
</comment>
<evidence type="ECO:0000256" key="8">
    <source>
        <dbReference type="ARBA" id="ARBA00022989"/>
    </source>
</evidence>
<dbReference type="InterPro" id="IPR036097">
    <property type="entry name" value="HisK_dim/P_sf"/>
</dbReference>
<dbReference type="InterPro" id="IPR003660">
    <property type="entry name" value="HAMP_dom"/>
</dbReference>
<evidence type="ECO:0000259" key="12">
    <source>
        <dbReference type="PROSITE" id="PS50885"/>
    </source>
</evidence>
<evidence type="ECO:0000313" key="14">
    <source>
        <dbReference type="Proteomes" id="UP001288387"/>
    </source>
</evidence>
<dbReference type="PANTHER" id="PTHR45436">
    <property type="entry name" value="SENSOR HISTIDINE KINASE YKOH"/>
    <property type="match status" value="1"/>
</dbReference>
<protein>
    <recommendedName>
        <fullName evidence="3">histidine kinase</fullName>
        <ecNumber evidence="3">2.7.13.3</ecNumber>
    </recommendedName>
</protein>
<dbReference type="InterPro" id="IPR003661">
    <property type="entry name" value="HisK_dim/P_dom"/>
</dbReference>
<dbReference type="Gene3D" id="3.30.565.10">
    <property type="entry name" value="Histidine kinase-like ATPase, C-terminal domain"/>
    <property type="match status" value="1"/>
</dbReference>
<dbReference type="Gene3D" id="1.10.287.130">
    <property type="match status" value="1"/>
</dbReference>
<evidence type="ECO:0000256" key="3">
    <source>
        <dbReference type="ARBA" id="ARBA00012438"/>
    </source>
</evidence>